<feature type="compositionally biased region" description="Basic and acidic residues" evidence="1">
    <location>
        <begin position="183"/>
        <end position="203"/>
    </location>
</feature>
<feature type="compositionally biased region" description="Basic and acidic residues" evidence="1">
    <location>
        <begin position="106"/>
        <end position="119"/>
    </location>
</feature>
<dbReference type="EMBL" id="KQ982254">
    <property type="protein sequence ID" value="KYQ58621.1"/>
    <property type="molecule type" value="Genomic_DNA"/>
</dbReference>
<dbReference type="Proteomes" id="UP000075809">
    <property type="component" value="Unassembled WGS sequence"/>
</dbReference>
<reference evidence="2 3" key="1">
    <citation type="submission" date="2015-09" db="EMBL/GenBank/DDBJ databases">
        <title>Trachymyrmex zeteki WGS genome.</title>
        <authorList>
            <person name="Nygaard S."/>
            <person name="Hu H."/>
            <person name="Boomsma J."/>
            <person name="Zhang G."/>
        </authorList>
    </citation>
    <scope>NUCLEOTIDE SEQUENCE [LARGE SCALE GENOMIC DNA]</scope>
    <source>
        <strain evidence="2">Tzet28-1</strain>
        <tissue evidence="2">Whole body</tissue>
    </source>
</reference>
<organism evidence="2 3">
    <name type="scientific">Mycetomoellerius zeteki</name>
    <dbReference type="NCBI Taxonomy" id="64791"/>
    <lineage>
        <taxon>Eukaryota</taxon>
        <taxon>Metazoa</taxon>
        <taxon>Ecdysozoa</taxon>
        <taxon>Arthropoda</taxon>
        <taxon>Hexapoda</taxon>
        <taxon>Insecta</taxon>
        <taxon>Pterygota</taxon>
        <taxon>Neoptera</taxon>
        <taxon>Endopterygota</taxon>
        <taxon>Hymenoptera</taxon>
        <taxon>Apocrita</taxon>
        <taxon>Aculeata</taxon>
        <taxon>Formicoidea</taxon>
        <taxon>Formicidae</taxon>
        <taxon>Myrmicinae</taxon>
        <taxon>Mycetomoellerius</taxon>
    </lineage>
</organism>
<gene>
    <name evidence="2" type="ORF">ALC60_02266</name>
</gene>
<proteinExistence type="predicted"/>
<keyword evidence="3" id="KW-1185">Reference proteome</keyword>
<evidence type="ECO:0000256" key="1">
    <source>
        <dbReference type="SAM" id="MobiDB-lite"/>
    </source>
</evidence>
<evidence type="ECO:0000313" key="3">
    <source>
        <dbReference type="Proteomes" id="UP000075809"/>
    </source>
</evidence>
<feature type="region of interest" description="Disordered" evidence="1">
    <location>
        <begin position="87"/>
        <end position="127"/>
    </location>
</feature>
<evidence type="ECO:0000313" key="2">
    <source>
        <dbReference type="EMBL" id="KYQ58621.1"/>
    </source>
</evidence>
<sequence>MSRLTGLGIVVRSLPQRPDTPTNPGIRGGISAGEREAGNGQRGLISRTYNSLDPIVIIETTAIVITETQKTERRHQRVKGALLPRCSNHVGGGISHQRGAKGARRKKEEEEKVAKEEGGGARQAGEQAFSVHHKISQPGRGPMPVNSVGRSLTSSNSNGYATGFFTVCQEALARGVHSPEAAIRNRKEASRSRHDSSRFPCEKPRRSIEKFTVKRPLKQRYLAYSERTRLPEKEIEKAASRESCHVAKNIILKMWFLGSRSLPDFKETPSSDLRRRGHYVRGLSEFVAE</sequence>
<accession>A0A151XE24</accession>
<name>A0A151XE24_9HYME</name>
<protein>
    <submittedName>
        <fullName evidence="2">Uncharacterized protein</fullName>
    </submittedName>
</protein>
<feature type="region of interest" description="Disordered" evidence="1">
    <location>
        <begin position="182"/>
        <end position="203"/>
    </location>
</feature>
<dbReference type="AlphaFoldDB" id="A0A151XE24"/>